<evidence type="ECO:0000256" key="5">
    <source>
        <dbReference type="SAM" id="MobiDB-lite"/>
    </source>
</evidence>
<accession>A0A815GVB7</accession>
<dbReference type="Proteomes" id="UP000663834">
    <property type="component" value="Unassembled WGS sequence"/>
</dbReference>
<feature type="compositionally biased region" description="Polar residues" evidence="5">
    <location>
        <begin position="70"/>
        <end position="80"/>
    </location>
</feature>
<name>A0A815GVB7_9BILA</name>
<evidence type="ECO:0000313" key="8">
    <source>
        <dbReference type="EMBL" id="CAF1343444.1"/>
    </source>
</evidence>
<organism evidence="8 10">
    <name type="scientific">Rotaria magnacalcarata</name>
    <dbReference type="NCBI Taxonomy" id="392030"/>
    <lineage>
        <taxon>Eukaryota</taxon>
        <taxon>Metazoa</taxon>
        <taxon>Spiralia</taxon>
        <taxon>Gnathifera</taxon>
        <taxon>Rotifera</taxon>
        <taxon>Eurotatoria</taxon>
        <taxon>Bdelloidea</taxon>
        <taxon>Philodinida</taxon>
        <taxon>Philodinidae</taxon>
        <taxon>Rotaria</taxon>
    </lineage>
</organism>
<keyword evidence="3 6" id="KW-1133">Transmembrane helix</keyword>
<dbReference type="EMBL" id="CAJOBJ010155310">
    <property type="protein sequence ID" value="CAF4823853.1"/>
    <property type="molecule type" value="Genomic_DNA"/>
</dbReference>
<comment type="caution">
    <text evidence="8">The sequence shown here is derived from an EMBL/GenBank/DDBJ whole genome shotgun (WGS) entry which is preliminary data.</text>
</comment>
<evidence type="ECO:0000256" key="2">
    <source>
        <dbReference type="ARBA" id="ARBA00022692"/>
    </source>
</evidence>
<evidence type="ECO:0000313" key="9">
    <source>
        <dbReference type="EMBL" id="CAF4823853.1"/>
    </source>
</evidence>
<sequence length="328" mass="35574">MSDDNGTPGESESPTAQPNTTPSSSKDKPAKKTGGQKNSVETPTEHTSIAGKKLANYTDDDSDSASTTDQVGASTESGRNSAPALDNSSSPSPTSPKTNSVCCTLCVIVGALVVLIISILIACCCMTNKNSDTYHNGDDWRDKVDPKNVLSSNQRSTICASLRPILDKSSKTEDDSVSTLLILSSNEEYAAILARCVLALVNTEMDKDKVLTEINLPSYLGNKIRLDTTMKSLLQTGDTTRALLLRHIDNTLSNDGFEQLRLLFAYCDGENPVISNRLIIMTATSLGESELREKFKTRWPQEHDFVDALMARISGHTLFVENDQKSIC</sequence>
<dbReference type="GO" id="GO:0016020">
    <property type="term" value="C:membrane"/>
    <property type="evidence" value="ECO:0007669"/>
    <property type="project" value="UniProtKB-SubCell"/>
</dbReference>
<proteinExistence type="predicted"/>
<dbReference type="EMBL" id="CAJNOW010002187">
    <property type="protein sequence ID" value="CAF1343444.1"/>
    <property type="molecule type" value="Genomic_DNA"/>
</dbReference>
<dbReference type="Proteomes" id="UP000681720">
    <property type="component" value="Unassembled WGS sequence"/>
</dbReference>
<evidence type="ECO:0000313" key="7">
    <source>
        <dbReference type="EMBL" id="CAF1341240.1"/>
    </source>
</evidence>
<evidence type="ECO:0000313" key="10">
    <source>
        <dbReference type="Proteomes" id="UP000663834"/>
    </source>
</evidence>
<evidence type="ECO:0000256" key="4">
    <source>
        <dbReference type="ARBA" id="ARBA00023136"/>
    </source>
</evidence>
<feature type="region of interest" description="Disordered" evidence="5">
    <location>
        <begin position="1"/>
        <end position="98"/>
    </location>
</feature>
<dbReference type="EMBL" id="CAJNOV010008868">
    <property type="protein sequence ID" value="CAF1341240.1"/>
    <property type="molecule type" value="Genomic_DNA"/>
</dbReference>
<feature type="compositionally biased region" description="Polar residues" evidence="5">
    <location>
        <begin position="35"/>
        <end position="47"/>
    </location>
</feature>
<feature type="transmembrane region" description="Helical" evidence="6">
    <location>
        <begin position="101"/>
        <end position="122"/>
    </location>
</feature>
<keyword evidence="2 6" id="KW-0812">Transmembrane</keyword>
<reference evidence="8" key="1">
    <citation type="submission" date="2021-02" db="EMBL/GenBank/DDBJ databases">
        <authorList>
            <person name="Nowell W R."/>
        </authorList>
    </citation>
    <scope>NUCLEOTIDE SEQUENCE</scope>
</reference>
<comment type="subcellular location">
    <subcellularLocation>
        <location evidence="1">Membrane</location>
    </subcellularLocation>
</comment>
<dbReference type="OrthoDB" id="10053702at2759"/>
<evidence type="ECO:0000256" key="1">
    <source>
        <dbReference type="ARBA" id="ARBA00004370"/>
    </source>
</evidence>
<dbReference type="AlphaFoldDB" id="A0A815GVB7"/>
<dbReference type="InterPro" id="IPR038599">
    <property type="entry name" value="LAP1C-like_C_sf"/>
</dbReference>
<dbReference type="Gene3D" id="3.40.50.12190">
    <property type="match status" value="1"/>
</dbReference>
<evidence type="ECO:0000256" key="3">
    <source>
        <dbReference type="ARBA" id="ARBA00022989"/>
    </source>
</evidence>
<evidence type="ECO:0000256" key="6">
    <source>
        <dbReference type="SAM" id="Phobius"/>
    </source>
</evidence>
<gene>
    <name evidence="7" type="ORF">CJN711_LOCUS18937</name>
    <name evidence="9" type="ORF">GIL414_LOCUS48136</name>
    <name evidence="8" type="ORF">KQP761_LOCUS6859</name>
</gene>
<feature type="compositionally biased region" description="Polar residues" evidence="5">
    <location>
        <begin position="1"/>
        <end position="24"/>
    </location>
</feature>
<keyword evidence="4 6" id="KW-0472">Membrane</keyword>
<dbReference type="Proteomes" id="UP000663855">
    <property type="component" value="Unassembled WGS sequence"/>
</dbReference>
<protein>
    <submittedName>
        <fullName evidence="8">Uncharacterized protein</fullName>
    </submittedName>
</protein>
<feature type="compositionally biased region" description="Low complexity" evidence="5">
    <location>
        <begin position="87"/>
        <end position="98"/>
    </location>
</feature>